<dbReference type="CDD" id="cd07771">
    <property type="entry name" value="ASKHA_NBD_FGGY_RhaB-like"/>
    <property type="match status" value="1"/>
</dbReference>
<comment type="similarity">
    <text evidence="1">Belongs to the FGGY kinase family.</text>
</comment>
<organism evidence="10">
    <name type="scientific">hydrothermal vent metagenome</name>
    <dbReference type="NCBI Taxonomy" id="652676"/>
    <lineage>
        <taxon>unclassified sequences</taxon>
        <taxon>metagenomes</taxon>
        <taxon>ecological metagenomes</taxon>
    </lineage>
</organism>
<evidence type="ECO:0000256" key="4">
    <source>
        <dbReference type="ARBA" id="ARBA00022777"/>
    </source>
</evidence>
<keyword evidence="6" id="KW-1015">Disulfide bond</keyword>
<dbReference type="PANTHER" id="PTHR10196">
    <property type="entry name" value="SUGAR KINASE"/>
    <property type="match status" value="1"/>
</dbReference>
<dbReference type="PANTHER" id="PTHR10196:SF93">
    <property type="entry name" value="L-RHAMNULOKINASE"/>
    <property type="match status" value="1"/>
</dbReference>
<dbReference type="GO" id="GO:0008993">
    <property type="term" value="F:rhamnulokinase activity"/>
    <property type="evidence" value="ECO:0007669"/>
    <property type="project" value="UniProtKB-EC"/>
</dbReference>
<dbReference type="GO" id="GO:0005524">
    <property type="term" value="F:ATP binding"/>
    <property type="evidence" value="ECO:0007669"/>
    <property type="project" value="UniProtKB-KW"/>
</dbReference>
<proteinExistence type="inferred from homology"/>
<accession>A0A3B0U1M6</accession>
<feature type="domain" description="Carbohydrate kinase FGGY C-terminal" evidence="9">
    <location>
        <begin position="251"/>
        <end position="437"/>
    </location>
</feature>
<dbReference type="EC" id="2.7.1.5" evidence="10"/>
<evidence type="ECO:0000256" key="5">
    <source>
        <dbReference type="ARBA" id="ARBA00022840"/>
    </source>
</evidence>
<dbReference type="InterPro" id="IPR013449">
    <property type="entry name" value="Rhamnulokinase"/>
</dbReference>
<keyword evidence="4 10" id="KW-0418">Kinase</keyword>
<protein>
    <submittedName>
        <fullName evidence="10">Rhamnulokinase</fullName>
        <ecNumber evidence="10">2.7.1.5</ecNumber>
    </submittedName>
</protein>
<dbReference type="Pfam" id="PF00370">
    <property type="entry name" value="FGGY_N"/>
    <property type="match status" value="1"/>
</dbReference>
<evidence type="ECO:0000256" key="1">
    <source>
        <dbReference type="ARBA" id="ARBA00009156"/>
    </source>
</evidence>
<evidence type="ECO:0000256" key="7">
    <source>
        <dbReference type="ARBA" id="ARBA00023308"/>
    </source>
</evidence>
<dbReference type="GO" id="GO:0004370">
    <property type="term" value="F:glycerol kinase activity"/>
    <property type="evidence" value="ECO:0007669"/>
    <property type="project" value="TreeGrafter"/>
</dbReference>
<evidence type="ECO:0000259" key="9">
    <source>
        <dbReference type="Pfam" id="PF02782"/>
    </source>
</evidence>
<evidence type="ECO:0000259" key="8">
    <source>
        <dbReference type="Pfam" id="PF00370"/>
    </source>
</evidence>
<dbReference type="SUPFAM" id="SSF53067">
    <property type="entry name" value="Actin-like ATPase domain"/>
    <property type="match status" value="2"/>
</dbReference>
<evidence type="ECO:0000256" key="3">
    <source>
        <dbReference type="ARBA" id="ARBA00022741"/>
    </source>
</evidence>
<keyword evidence="5" id="KW-0067">ATP-binding</keyword>
<dbReference type="AlphaFoldDB" id="A0A3B0U1M6"/>
<dbReference type="InterPro" id="IPR043129">
    <property type="entry name" value="ATPase_NBD"/>
</dbReference>
<dbReference type="EMBL" id="UOEP01000228">
    <property type="protein sequence ID" value="VAW24931.1"/>
    <property type="molecule type" value="Genomic_DNA"/>
</dbReference>
<evidence type="ECO:0000313" key="10">
    <source>
        <dbReference type="EMBL" id="VAW24931.1"/>
    </source>
</evidence>
<dbReference type="InterPro" id="IPR018484">
    <property type="entry name" value="FGGY_N"/>
</dbReference>
<dbReference type="GO" id="GO:0006071">
    <property type="term" value="P:glycerol metabolic process"/>
    <property type="evidence" value="ECO:0007669"/>
    <property type="project" value="TreeGrafter"/>
</dbReference>
<evidence type="ECO:0000256" key="6">
    <source>
        <dbReference type="ARBA" id="ARBA00023157"/>
    </source>
</evidence>
<name>A0A3B0U1M6_9ZZZZ</name>
<reference evidence="10" key="1">
    <citation type="submission" date="2018-06" db="EMBL/GenBank/DDBJ databases">
        <authorList>
            <person name="Zhirakovskaya E."/>
        </authorList>
    </citation>
    <scope>NUCLEOTIDE SEQUENCE</scope>
</reference>
<dbReference type="InterPro" id="IPR018485">
    <property type="entry name" value="FGGY_C"/>
</dbReference>
<sequence>MDTFSCLAIDMGASNIRIISGVFSSHLEFREIHRFENKMELIDGHYRWNLKSIHNGIRKGIRKALETTPGKISSIGVDSWGVDFVMLGKNGEFIEYPVAYRDGRINGMPEEWGKYMSKEETFKRTGINFYPFNSLFQFLSIKNSGIHKKAGRILFIADYINYFLSGNAVNELTLSSTTQMLNAHSFDWDKTIIKNLGIKPSLLATPVKNGVIIGDLKEEFGGAGIKVTLVPGHDSAGTLLAIPNKTNNYAFLSTGTWCVMGTESATLFDSEQALNGGITNEIAANGNFRPLKNLMGLWLIQKLRESFGGKSSFDEIEQMAANTPPSKFLIDTSDEIFYNPKDMKQAFDEHTHSKYGFSFSSEGEYYRCAYDSLAASFNQCLKEFEKLRGKKFECIHITGGGSQSKLLCRLTANTTGLAVYAGPVEGASIGNLLSQALTFKFISSIEEGKKIVRDSFEVQEYKPEG</sequence>
<dbReference type="Pfam" id="PF02782">
    <property type="entry name" value="FGGY_C"/>
    <property type="match status" value="1"/>
</dbReference>
<gene>
    <name evidence="10" type="ORF">MNBD_BACTEROID01-2935</name>
</gene>
<keyword evidence="3" id="KW-0547">Nucleotide-binding</keyword>
<dbReference type="GO" id="GO:0019301">
    <property type="term" value="P:rhamnose catabolic process"/>
    <property type="evidence" value="ECO:0007669"/>
    <property type="project" value="InterPro"/>
</dbReference>
<evidence type="ECO:0000256" key="2">
    <source>
        <dbReference type="ARBA" id="ARBA00022679"/>
    </source>
</evidence>
<feature type="domain" description="Carbohydrate kinase FGGY N-terminal" evidence="8">
    <location>
        <begin position="7"/>
        <end position="226"/>
    </location>
</feature>
<keyword evidence="7" id="KW-0684">Rhamnose metabolism</keyword>
<dbReference type="GO" id="GO:0005829">
    <property type="term" value="C:cytosol"/>
    <property type="evidence" value="ECO:0007669"/>
    <property type="project" value="TreeGrafter"/>
</dbReference>
<dbReference type="Gene3D" id="3.30.420.40">
    <property type="match status" value="2"/>
</dbReference>
<keyword evidence="2 10" id="KW-0808">Transferase</keyword>